<reference evidence="2" key="1">
    <citation type="submission" date="2018-05" db="EMBL/GenBank/DDBJ databases">
        <authorList>
            <person name="Lanie J.A."/>
            <person name="Ng W.-L."/>
            <person name="Kazmierczak K.M."/>
            <person name="Andrzejewski T.M."/>
            <person name="Davidsen T.M."/>
            <person name="Wayne K.J."/>
            <person name="Tettelin H."/>
            <person name="Glass J.I."/>
            <person name="Rusch D."/>
            <person name="Podicherti R."/>
            <person name="Tsui H.-C.T."/>
            <person name="Winkler M.E."/>
        </authorList>
    </citation>
    <scope>NUCLEOTIDE SEQUENCE</scope>
</reference>
<keyword evidence="1" id="KW-1133">Transmembrane helix</keyword>
<proteinExistence type="predicted"/>
<feature type="transmembrane region" description="Helical" evidence="1">
    <location>
        <begin position="42"/>
        <end position="61"/>
    </location>
</feature>
<dbReference type="SUPFAM" id="SSF52833">
    <property type="entry name" value="Thioredoxin-like"/>
    <property type="match status" value="1"/>
</dbReference>
<accession>A0A381WJJ8</accession>
<protein>
    <submittedName>
        <fullName evidence="2">Uncharacterized protein</fullName>
    </submittedName>
</protein>
<feature type="transmembrane region" description="Helical" evidence="1">
    <location>
        <begin position="67"/>
        <end position="87"/>
    </location>
</feature>
<organism evidence="2">
    <name type="scientific">marine metagenome</name>
    <dbReference type="NCBI Taxonomy" id="408172"/>
    <lineage>
        <taxon>unclassified sequences</taxon>
        <taxon>metagenomes</taxon>
        <taxon>ecological metagenomes</taxon>
    </lineage>
</organism>
<dbReference type="AlphaFoldDB" id="A0A381WJJ8"/>
<sequence>MVNHSKVPGTVLGFLAPLIAVATTIAWFHLADQVAIPEDRTLFIIFFLLAPVAGIAAFILGTRWYGGVAAIPGIVIGLFLLFTVYISPQQVAENPIRVGDQIPYFTAIDDEGVRFESDALAGTPVLIKFFRAHW</sequence>
<evidence type="ECO:0000313" key="2">
    <source>
        <dbReference type="EMBL" id="SVA52695.1"/>
    </source>
</evidence>
<name>A0A381WJJ8_9ZZZZ</name>
<feature type="transmembrane region" description="Helical" evidence="1">
    <location>
        <begin position="12"/>
        <end position="30"/>
    </location>
</feature>
<dbReference type="EMBL" id="UINC01012011">
    <property type="protein sequence ID" value="SVA52695.1"/>
    <property type="molecule type" value="Genomic_DNA"/>
</dbReference>
<dbReference type="Gene3D" id="3.40.30.10">
    <property type="entry name" value="Glutaredoxin"/>
    <property type="match status" value="1"/>
</dbReference>
<keyword evidence="1" id="KW-0472">Membrane</keyword>
<gene>
    <name evidence="2" type="ORF">METZ01_LOCUS105549</name>
</gene>
<keyword evidence="1" id="KW-0812">Transmembrane</keyword>
<evidence type="ECO:0000256" key="1">
    <source>
        <dbReference type="SAM" id="Phobius"/>
    </source>
</evidence>
<dbReference type="InterPro" id="IPR036249">
    <property type="entry name" value="Thioredoxin-like_sf"/>
</dbReference>